<evidence type="ECO:0000313" key="2">
    <source>
        <dbReference type="Proteomes" id="UP000824533"/>
    </source>
</evidence>
<comment type="caution">
    <text evidence="1">The sequence shown here is derived from an EMBL/GenBank/DDBJ whole genome shotgun (WGS) entry which is preliminary data.</text>
</comment>
<reference evidence="1 2" key="1">
    <citation type="journal article" date="2021" name="Front. Genet.">
        <title>Chromosome-Level Genome Assembly Reveals Significant Gene Expansion in the Toll and IMD Signaling Pathways of Dendrolimus kikuchii.</title>
        <authorList>
            <person name="Zhou J."/>
            <person name="Wu P."/>
            <person name="Xiong Z."/>
            <person name="Liu N."/>
            <person name="Zhao N."/>
            <person name="Ji M."/>
            <person name="Qiu Y."/>
            <person name="Yang B."/>
        </authorList>
    </citation>
    <scope>NUCLEOTIDE SEQUENCE [LARGE SCALE GENOMIC DNA]</scope>
    <source>
        <strain evidence="1">Ann1</strain>
    </source>
</reference>
<dbReference type="Proteomes" id="UP000824533">
    <property type="component" value="Linkage Group LG02"/>
</dbReference>
<proteinExistence type="predicted"/>
<sequence length="116" mass="13867">MAEKYGISESEYNLIKTQAARRAELRKEFLKQRTNPFKHASEAGYVFDPALQRFMSMKVTQFEFFQANRRTSLFGVCAIIIPMFSYGYLLWKDRTNREAKIRNGELRYRDRMFKLC</sequence>
<evidence type="ECO:0000313" key="1">
    <source>
        <dbReference type="EMBL" id="KAJ0183082.1"/>
    </source>
</evidence>
<organism evidence="1 2">
    <name type="scientific">Dendrolimus kikuchii</name>
    <dbReference type="NCBI Taxonomy" id="765133"/>
    <lineage>
        <taxon>Eukaryota</taxon>
        <taxon>Metazoa</taxon>
        <taxon>Ecdysozoa</taxon>
        <taxon>Arthropoda</taxon>
        <taxon>Hexapoda</taxon>
        <taxon>Insecta</taxon>
        <taxon>Pterygota</taxon>
        <taxon>Neoptera</taxon>
        <taxon>Endopterygota</taxon>
        <taxon>Lepidoptera</taxon>
        <taxon>Glossata</taxon>
        <taxon>Ditrysia</taxon>
        <taxon>Bombycoidea</taxon>
        <taxon>Lasiocampidae</taxon>
        <taxon>Dendrolimus</taxon>
    </lineage>
</organism>
<dbReference type="EMBL" id="CM034388">
    <property type="protein sequence ID" value="KAJ0183082.1"/>
    <property type="molecule type" value="Genomic_DNA"/>
</dbReference>
<name>A0ACC1DI23_9NEOP</name>
<keyword evidence="2" id="KW-1185">Reference proteome</keyword>
<protein>
    <submittedName>
        <fullName evidence="1">Uncharacterized protein</fullName>
    </submittedName>
</protein>
<accession>A0ACC1DI23</accession>
<gene>
    <name evidence="1" type="ORF">K1T71_001058</name>
</gene>